<feature type="transmembrane region" description="Helical" evidence="9">
    <location>
        <begin position="64"/>
        <end position="88"/>
    </location>
</feature>
<evidence type="ECO:0000256" key="6">
    <source>
        <dbReference type="ARBA" id="ARBA00022692"/>
    </source>
</evidence>
<name>A0ABT9R470_9ACTN</name>
<evidence type="ECO:0000256" key="1">
    <source>
        <dbReference type="ARBA" id="ARBA00004651"/>
    </source>
</evidence>
<dbReference type="Gene3D" id="3.10.650.10">
    <property type="entry name" value="MalF N-terminal region-like"/>
    <property type="match status" value="1"/>
</dbReference>
<evidence type="ECO:0000256" key="4">
    <source>
        <dbReference type="ARBA" id="ARBA00022475"/>
    </source>
</evidence>
<dbReference type="PANTHER" id="PTHR47314:SF1">
    <property type="entry name" value="MALTOSE_MALTODEXTRIN TRANSPORT SYSTEM PERMEASE PROTEIN MALF"/>
    <property type="match status" value="1"/>
</dbReference>
<sequence>MAARTLSGAVVAKLAVLGVVDALAVYGLVALGGRRSWWLFAAMLVGTAAVNVIYLGSRRVPAKYLAPGVILLLVYQVYVVLYTGYAAFTNYGDGHNGTKQDAVAAILAASETRVPGATARPIRVVERDGELGFLVDGPGGARVGSAVRPLEPVAAPGGGVAGAGGWRTLPYGEIVARQAEITALRVPVPGEGNLRTSDAVTAALYRSTLRYDGRADTVTDPRTGVTYRDDGHGRFAAPGGAVLSPGWKVFVGFENFLTVLTDPSIRAPFLGVLVWTFAFAGLSVGLTFAIGLGLALVLGRPELRGLRVYRSLLVLPYAFPAFMAAILWQGLLNPDHGFVNAVLLGGGHLPWLTDPWLAKLSVLAVNVWIGFPYMFLICTGALQAIPPALTEAAQIDGASPWRVLREIKLPMLLASTTPVLVATFAFNFNNFNVIYMLTGGGPRDARSPVDVGSTDLLISLVYKLAFGGSARNYGLACAVSILIFAVIAAISLAGFRRARRLEAS</sequence>
<evidence type="ECO:0000256" key="2">
    <source>
        <dbReference type="ARBA" id="ARBA00009047"/>
    </source>
</evidence>
<keyword evidence="8 9" id="KW-0472">Membrane</keyword>
<evidence type="ECO:0000313" key="12">
    <source>
        <dbReference type="EMBL" id="MDP9863200.1"/>
    </source>
</evidence>
<dbReference type="InterPro" id="IPR035277">
    <property type="entry name" value="MalF_N"/>
</dbReference>
<evidence type="ECO:0000256" key="9">
    <source>
        <dbReference type="RuleBase" id="RU363032"/>
    </source>
</evidence>
<keyword evidence="5 10" id="KW-0762">Sugar transport</keyword>
<feature type="transmembrane region" description="Helical" evidence="9">
    <location>
        <begin position="38"/>
        <end position="57"/>
    </location>
</feature>
<organism evidence="12 13">
    <name type="scientific">Streptosporangium brasiliense</name>
    <dbReference type="NCBI Taxonomy" id="47480"/>
    <lineage>
        <taxon>Bacteria</taxon>
        <taxon>Bacillati</taxon>
        <taxon>Actinomycetota</taxon>
        <taxon>Actinomycetes</taxon>
        <taxon>Streptosporangiales</taxon>
        <taxon>Streptosporangiaceae</taxon>
        <taxon>Streptosporangium</taxon>
    </lineage>
</organism>
<evidence type="ECO:0000256" key="5">
    <source>
        <dbReference type="ARBA" id="ARBA00022597"/>
    </source>
</evidence>
<dbReference type="CDD" id="cd06261">
    <property type="entry name" value="TM_PBP2"/>
    <property type="match status" value="1"/>
</dbReference>
<protein>
    <recommendedName>
        <fullName evidence="10">Maltose/maltodextrin transport system permease protein</fullName>
    </recommendedName>
</protein>
<evidence type="ECO:0000256" key="3">
    <source>
        <dbReference type="ARBA" id="ARBA00022448"/>
    </source>
</evidence>
<feature type="transmembrane region" description="Helical" evidence="9">
    <location>
        <begin position="409"/>
        <end position="428"/>
    </location>
</feature>
<comment type="subcellular location">
    <subcellularLocation>
        <location evidence="1 9">Cell membrane</location>
        <topology evidence="1 9">Multi-pass membrane protein</topology>
    </subcellularLocation>
</comment>
<dbReference type="RefSeq" id="WP_306859897.1">
    <property type="nucleotide sequence ID" value="NZ_JAUSRB010000002.1"/>
</dbReference>
<feature type="transmembrane region" description="Helical" evidence="9">
    <location>
        <begin position="473"/>
        <end position="495"/>
    </location>
</feature>
<evidence type="ECO:0000256" key="8">
    <source>
        <dbReference type="ARBA" id="ARBA00023136"/>
    </source>
</evidence>
<feature type="transmembrane region" description="Helical" evidence="9">
    <location>
        <begin position="272"/>
        <end position="299"/>
    </location>
</feature>
<evidence type="ECO:0000256" key="10">
    <source>
        <dbReference type="RuleBase" id="RU367050"/>
    </source>
</evidence>
<accession>A0ABT9R470</accession>
<proteinExistence type="inferred from homology"/>
<keyword evidence="3 9" id="KW-0813">Transport</keyword>
<keyword evidence="7 9" id="KW-1133">Transmembrane helix</keyword>
<dbReference type="SUPFAM" id="SSF160964">
    <property type="entry name" value="MalF N-terminal region-like"/>
    <property type="match status" value="1"/>
</dbReference>
<dbReference type="Proteomes" id="UP001230426">
    <property type="component" value="Unassembled WGS sequence"/>
</dbReference>
<dbReference type="Gene3D" id="1.10.3720.10">
    <property type="entry name" value="MetI-like"/>
    <property type="match status" value="1"/>
</dbReference>
<evidence type="ECO:0000313" key="13">
    <source>
        <dbReference type="Proteomes" id="UP001230426"/>
    </source>
</evidence>
<keyword evidence="4 10" id="KW-1003">Cell membrane</keyword>
<dbReference type="PROSITE" id="PS50928">
    <property type="entry name" value="ABC_TM1"/>
    <property type="match status" value="1"/>
</dbReference>
<reference evidence="12 13" key="1">
    <citation type="submission" date="2023-07" db="EMBL/GenBank/DDBJ databases">
        <title>Sequencing the genomes of 1000 actinobacteria strains.</title>
        <authorList>
            <person name="Klenk H.-P."/>
        </authorList>
    </citation>
    <scope>NUCLEOTIDE SEQUENCE [LARGE SCALE GENOMIC DNA]</scope>
    <source>
        <strain evidence="12 13">DSM 44109</strain>
    </source>
</reference>
<dbReference type="Pfam" id="PF16296">
    <property type="entry name" value="TM_PBP2_N"/>
    <property type="match status" value="1"/>
</dbReference>
<feature type="transmembrane region" description="Helical" evidence="9">
    <location>
        <begin position="356"/>
        <end position="376"/>
    </location>
</feature>
<dbReference type="EMBL" id="JAUSRB010000002">
    <property type="protein sequence ID" value="MDP9863200.1"/>
    <property type="molecule type" value="Genomic_DNA"/>
</dbReference>
<gene>
    <name evidence="12" type="ORF">J2S55_002466</name>
</gene>
<dbReference type="InterPro" id="IPR000515">
    <property type="entry name" value="MetI-like"/>
</dbReference>
<comment type="caution">
    <text evidence="12">The sequence shown here is derived from an EMBL/GenBank/DDBJ whole genome shotgun (WGS) entry which is preliminary data.</text>
</comment>
<feature type="transmembrane region" description="Helical" evidence="9">
    <location>
        <begin position="311"/>
        <end position="331"/>
    </location>
</feature>
<dbReference type="Pfam" id="PF00528">
    <property type="entry name" value="BPD_transp_1"/>
    <property type="match status" value="1"/>
</dbReference>
<evidence type="ECO:0000259" key="11">
    <source>
        <dbReference type="PROSITE" id="PS50928"/>
    </source>
</evidence>
<comment type="function">
    <text evidence="10">Part of the ABC transporter complex MalEFGK involved in maltose/maltodextrin import. Probably responsible for the translocation of the substrate across the membrane.</text>
</comment>
<dbReference type="InterPro" id="IPR035906">
    <property type="entry name" value="MetI-like_sf"/>
</dbReference>
<comment type="similarity">
    <text evidence="2 10">Belongs to the binding-protein-dependent transport system permease family. MalFG subfamily.</text>
</comment>
<keyword evidence="13" id="KW-1185">Reference proteome</keyword>
<dbReference type="Gene3D" id="1.20.58.370">
    <property type="entry name" value="MalF N-terminal region-like"/>
    <property type="match status" value="1"/>
</dbReference>
<dbReference type="SUPFAM" id="SSF161098">
    <property type="entry name" value="MetI-like"/>
    <property type="match status" value="1"/>
</dbReference>
<keyword evidence="6 9" id="KW-0812">Transmembrane</keyword>
<dbReference type="PANTHER" id="PTHR47314">
    <property type="entry name" value="MALTOSE/MALTODEXTRIN TRANSPORT SYSTEM PERMEASE PROTEIN MALF"/>
    <property type="match status" value="1"/>
</dbReference>
<feature type="domain" description="ABC transmembrane type-1" evidence="11">
    <location>
        <begin position="273"/>
        <end position="494"/>
    </location>
</feature>
<evidence type="ECO:0000256" key="7">
    <source>
        <dbReference type="ARBA" id="ARBA00022989"/>
    </source>
</evidence>
<dbReference type="InterPro" id="IPR032550">
    <property type="entry name" value="TM_PBP2_N"/>
</dbReference>